<proteinExistence type="predicted"/>
<accession>A0A543JMN0</accession>
<name>A0A543JMN0_9PSEU</name>
<protein>
    <submittedName>
        <fullName evidence="3">Pimeloyl-ACP methyl ester carboxylesterase</fullName>
    </submittedName>
</protein>
<dbReference type="GO" id="GO:0003824">
    <property type="term" value="F:catalytic activity"/>
    <property type="evidence" value="ECO:0007669"/>
    <property type="project" value="UniProtKB-ARBA"/>
</dbReference>
<dbReference type="InterPro" id="IPR000073">
    <property type="entry name" value="AB_hydrolase_1"/>
</dbReference>
<comment type="caution">
    <text evidence="3">The sequence shown here is derived from an EMBL/GenBank/DDBJ whole genome shotgun (WGS) entry which is preliminary data.</text>
</comment>
<dbReference type="Gene3D" id="3.40.50.1820">
    <property type="entry name" value="alpha/beta hydrolase"/>
    <property type="match status" value="1"/>
</dbReference>
<feature type="region of interest" description="Disordered" evidence="1">
    <location>
        <begin position="265"/>
        <end position="288"/>
    </location>
</feature>
<evidence type="ECO:0000313" key="4">
    <source>
        <dbReference type="Proteomes" id="UP000316628"/>
    </source>
</evidence>
<dbReference type="AlphaFoldDB" id="A0A543JMN0"/>
<sequence length="288" mass="30336">MTPVHVTAVEGPADVPPAVFLHGVLSWGSDDTYGFGHQRPLGAHRRLLLVDRRGHGGSPDLDGPHRTDYEVDASDAVALLAGGAHLVGHSYGAVAAMLAAAARPELVRSLCLIQPGALRPAESHPAVAEALTRARAATGGLPPDLTPRDYLRLSTESVGMPTPEPTPARLRAARTTMAERPCWDADVPLDRLATAPFPALVIRGDWSGAPEEYRRLAGLPLQAAAEVIADRIGATLLTVPGFYPHVQQPTAVNAALADLWARADASRPGRRRSGVTRARPPGTSAPAR</sequence>
<gene>
    <name evidence="3" type="ORF">FHX81_6555</name>
</gene>
<dbReference type="PANTHER" id="PTHR43798:SF33">
    <property type="entry name" value="HYDROLASE, PUTATIVE (AFU_ORTHOLOGUE AFUA_2G14860)-RELATED"/>
    <property type="match status" value="1"/>
</dbReference>
<dbReference type="Pfam" id="PF12697">
    <property type="entry name" value="Abhydrolase_6"/>
    <property type="match status" value="1"/>
</dbReference>
<dbReference type="OrthoDB" id="63519at2"/>
<dbReference type="Proteomes" id="UP000316628">
    <property type="component" value="Unassembled WGS sequence"/>
</dbReference>
<dbReference type="GO" id="GO:0016020">
    <property type="term" value="C:membrane"/>
    <property type="evidence" value="ECO:0007669"/>
    <property type="project" value="TreeGrafter"/>
</dbReference>
<evidence type="ECO:0000313" key="3">
    <source>
        <dbReference type="EMBL" id="TQM84116.1"/>
    </source>
</evidence>
<dbReference type="InterPro" id="IPR050266">
    <property type="entry name" value="AB_hydrolase_sf"/>
</dbReference>
<dbReference type="EMBL" id="VFPP01000001">
    <property type="protein sequence ID" value="TQM84116.1"/>
    <property type="molecule type" value="Genomic_DNA"/>
</dbReference>
<dbReference type="InterPro" id="IPR029058">
    <property type="entry name" value="AB_hydrolase_fold"/>
</dbReference>
<reference evidence="3 4" key="1">
    <citation type="submission" date="2019-06" db="EMBL/GenBank/DDBJ databases">
        <title>Sequencing the genomes of 1000 actinobacteria strains.</title>
        <authorList>
            <person name="Klenk H.-P."/>
        </authorList>
    </citation>
    <scope>NUCLEOTIDE SEQUENCE [LARGE SCALE GENOMIC DNA]</scope>
    <source>
        <strain evidence="3 4">DSM 45456</strain>
    </source>
</reference>
<evidence type="ECO:0000259" key="2">
    <source>
        <dbReference type="Pfam" id="PF12697"/>
    </source>
</evidence>
<dbReference type="PANTHER" id="PTHR43798">
    <property type="entry name" value="MONOACYLGLYCEROL LIPASE"/>
    <property type="match status" value="1"/>
</dbReference>
<dbReference type="SUPFAM" id="SSF53474">
    <property type="entry name" value="alpha/beta-Hydrolases"/>
    <property type="match status" value="1"/>
</dbReference>
<keyword evidence="4" id="KW-1185">Reference proteome</keyword>
<dbReference type="RefSeq" id="WP_141982331.1">
    <property type="nucleotide sequence ID" value="NZ_VFPP01000001.1"/>
</dbReference>
<feature type="domain" description="AB hydrolase-1" evidence="2">
    <location>
        <begin position="19"/>
        <end position="225"/>
    </location>
</feature>
<organism evidence="3 4">
    <name type="scientific">Saccharothrix saharensis</name>
    <dbReference type="NCBI Taxonomy" id="571190"/>
    <lineage>
        <taxon>Bacteria</taxon>
        <taxon>Bacillati</taxon>
        <taxon>Actinomycetota</taxon>
        <taxon>Actinomycetes</taxon>
        <taxon>Pseudonocardiales</taxon>
        <taxon>Pseudonocardiaceae</taxon>
        <taxon>Saccharothrix</taxon>
    </lineage>
</organism>
<evidence type="ECO:0000256" key="1">
    <source>
        <dbReference type="SAM" id="MobiDB-lite"/>
    </source>
</evidence>